<dbReference type="PANTHER" id="PTHR43280:SF28">
    <property type="entry name" value="HTH-TYPE TRANSCRIPTIONAL ACTIVATOR RHAS"/>
    <property type="match status" value="1"/>
</dbReference>
<dbReference type="SUPFAM" id="SSF51215">
    <property type="entry name" value="Regulatory protein AraC"/>
    <property type="match status" value="1"/>
</dbReference>
<dbReference type="GO" id="GO:0043565">
    <property type="term" value="F:sequence-specific DNA binding"/>
    <property type="evidence" value="ECO:0007669"/>
    <property type="project" value="InterPro"/>
</dbReference>
<reference evidence="5 6" key="1">
    <citation type="submission" date="2020-08" db="EMBL/GenBank/DDBJ databases">
        <title>Cohnella phylogeny.</title>
        <authorList>
            <person name="Dunlap C."/>
        </authorList>
    </citation>
    <scope>NUCLEOTIDE SEQUENCE [LARGE SCALE GENOMIC DNA]</scope>
    <source>
        <strain evidence="5 6">DSM 25241</strain>
    </source>
</reference>
<dbReference type="SMART" id="SM00342">
    <property type="entry name" value="HTH_ARAC"/>
    <property type="match status" value="1"/>
</dbReference>
<feature type="domain" description="HTH araC/xylS-type" evidence="4">
    <location>
        <begin position="199"/>
        <end position="297"/>
    </location>
</feature>
<gene>
    <name evidence="5" type="ORF">H7B67_18255</name>
</gene>
<name>A0A841T2F8_9BACL</name>
<keyword evidence="6" id="KW-1185">Reference proteome</keyword>
<evidence type="ECO:0000313" key="5">
    <source>
        <dbReference type="EMBL" id="MBB6636067.1"/>
    </source>
</evidence>
<evidence type="ECO:0000256" key="3">
    <source>
        <dbReference type="ARBA" id="ARBA00023163"/>
    </source>
</evidence>
<dbReference type="AlphaFoldDB" id="A0A841T2F8"/>
<comment type="caution">
    <text evidence="5">The sequence shown here is derived from an EMBL/GenBank/DDBJ whole genome shotgun (WGS) entry which is preliminary data.</text>
</comment>
<dbReference type="SUPFAM" id="SSF46689">
    <property type="entry name" value="Homeodomain-like"/>
    <property type="match status" value="2"/>
</dbReference>
<dbReference type="EMBL" id="JACJVQ010000016">
    <property type="protein sequence ID" value="MBB6636067.1"/>
    <property type="molecule type" value="Genomic_DNA"/>
</dbReference>
<dbReference type="InterPro" id="IPR014710">
    <property type="entry name" value="RmlC-like_jellyroll"/>
</dbReference>
<dbReference type="Gene3D" id="2.60.120.10">
    <property type="entry name" value="Jelly Rolls"/>
    <property type="match status" value="1"/>
</dbReference>
<organism evidence="5 6">
    <name type="scientific">Cohnella thailandensis</name>
    <dbReference type="NCBI Taxonomy" id="557557"/>
    <lineage>
        <taxon>Bacteria</taxon>
        <taxon>Bacillati</taxon>
        <taxon>Bacillota</taxon>
        <taxon>Bacilli</taxon>
        <taxon>Bacillales</taxon>
        <taxon>Paenibacillaceae</taxon>
        <taxon>Cohnella</taxon>
    </lineage>
</organism>
<dbReference type="PANTHER" id="PTHR43280">
    <property type="entry name" value="ARAC-FAMILY TRANSCRIPTIONAL REGULATOR"/>
    <property type="match status" value="1"/>
</dbReference>
<dbReference type="InterPro" id="IPR037923">
    <property type="entry name" value="HTH-like"/>
</dbReference>
<keyword evidence="1" id="KW-0805">Transcription regulation</keyword>
<evidence type="ECO:0000313" key="6">
    <source>
        <dbReference type="Proteomes" id="UP000535838"/>
    </source>
</evidence>
<proteinExistence type="predicted"/>
<dbReference type="Pfam" id="PF02311">
    <property type="entry name" value="AraC_binding"/>
    <property type="match status" value="1"/>
</dbReference>
<dbReference type="Gene3D" id="1.10.10.60">
    <property type="entry name" value="Homeodomain-like"/>
    <property type="match status" value="2"/>
</dbReference>
<dbReference type="GO" id="GO:0003700">
    <property type="term" value="F:DNA-binding transcription factor activity"/>
    <property type="evidence" value="ECO:0007669"/>
    <property type="project" value="InterPro"/>
</dbReference>
<protein>
    <submittedName>
        <fullName evidence="5">Helix-turn-helix transcriptional regulator</fullName>
    </submittedName>
</protein>
<evidence type="ECO:0000259" key="4">
    <source>
        <dbReference type="PROSITE" id="PS01124"/>
    </source>
</evidence>
<evidence type="ECO:0000256" key="2">
    <source>
        <dbReference type="ARBA" id="ARBA00023125"/>
    </source>
</evidence>
<keyword evidence="2" id="KW-0238">DNA-binding</keyword>
<dbReference type="InterPro" id="IPR009057">
    <property type="entry name" value="Homeodomain-like_sf"/>
</dbReference>
<keyword evidence="3" id="KW-0804">Transcription</keyword>
<dbReference type="PROSITE" id="PS01124">
    <property type="entry name" value="HTH_ARAC_FAMILY_2"/>
    <property type="match status" value="1"/>
</dbReference>
<sequence length="297" mass="34227">MAELLRGERFFEEDYRIFLNRETEAFATGMHRHDFVELSLVAEGRGFHYVEDQLLEVAKGDLFLLPVGTSHVFRPGSTDKTSPLVVLNFIFDPSALDIPPEWLTEQTGIADLLRKQGLPDGGWYRCADRQDRFLALFTQAYREYTERSAGFRTMVKALLVQSLLLLGRTLEEERLRQGKSASDSFPALVNETLSAEKLAEALRYIELHYGDRVTLKDVADQVYMSAGHFQNQFKRLTGQTFNQYLQNVRIQKCCQLLRTTDKTVQQTANEVGYSDMKFFHSLFRRITGSSPQRYRRA</sequence>
<evidence type="ECO:0000256" key="1">
    <source>
        <dbReference type="ARBA" id="ARBA00023015"/>
    </source>
</evidence>
<dbReference type="InterPro" id="IPR003313">
    <property type="entry name" value="AraC-bd"/>
</dbReference>
<dbReference type="Proteomes" id="UP000535838">
    <property type="component" value="Unassembled WGS sequence"/>
</dbReference>
<dbReference type="RefSeq" id="WP_185121302.1">
    <property type="nucleotide sequence ID" value="NZ_JACJVQ010000016.1"/>
</dbReference>
<dbReference type="Pfam" id="PF12833">
    <property type="entry name" value="HTH_18"/>
    <property type="match status" value="1"/>
</dbReference>
<dbReference type="InterPro" id="IPR018060">
    <property type="entry name" value="HTH_AraC"/>
</dbReference>
<accession>A0A841T2F8</accession>